<evidence type="ECO:0000313" key="2">
    <source>
        <dbReference type="EMBL" id="BBO77643.1"/>
    </source>
</evidence>
<dbReference type="Proteomes" id="UP000427769">
    <property type="component" value="Chromosome"/>
</dbReference>
<organism evidence="2 3">
    <name type="scientific">Desulfosarcina widdelii</name>
    <dbReference type="NCBI Taxonomy" id="947919"/>
    <lineage>
        <taxon>Bacteria</taxon>
        <taxon>Pseudomonadati</taxon>
        <taxon>Thermodesulfobacteriota</taxon>
        <taxon>Desulfobacteria</taxon>
        <taxon>Desulfobacterales</taxon>
        <taxon>Desulfosarcinaceae</taxon>
        <taxon>Desulfosarcina</taxon>
    </lineage>
</organism>
<feature type="transmembrane region" description="Helical" evidence="1">
    <location>
        <begin position="6"/>
        <end position="24"/>
    </location>
</feature>
<keyword evidence="1" id="KW-1133">Transmembrane helix</keyword>
<name>A0A5K7ZD47_9BACT</name>
<evidence type="ECO:0000313" key="3">
    <source>
        <dbReference type="Proteomes" id="UP000427769"/>
    </source>
</evidence>
<protein>
    <submittedName>
        <fullName evidence="2">Uncharacterized protein</fullName>
    </submittedName>
</protein>
<reference evidence="2 3" key="1">
    <citation type="submission" date="2019-11" db="EMBL/GenBank/DDBJ databases">
        <title>Comparative genomics of hydrocarbon-degrading Desulfosarcina strains.</title>
        <authorList>
            <person name="Watanabe M."/>
            <person name="Kojima H."/>
            <person name="Fukui M."/>
        </authorList>
    </citation>
    <scope>NUCLEOTIDE SEQUENCE [LARGE SCALE GENOMIC DNA]</scope>
    <source>
        <strain evidence="2 3">PP31</strain>
    </source>
</reference>
<dbReference type="OrthoDB" id="7403807at2"/>
<proteinExistence type="predicted"/>
<dbReference type="RefSeq" id="WP_155306370.1">
    <property type="nucleotide sequence ID" value="NZ_AP021875.1"/>
</dbReference>
<evidence type="ECO:0000256" key="1">
    <source>
        <dbReference type="SAM" id="Phobius"/>
    </source>
</evidence>
<accession>A0A5K7ZD47</accession>
<dbReference type="EMBL" id="AP021875">
    <property type="protein sequence ID" value="BBO77643.1"/>
    <property type="molecule type" value="Genomic_DNA"/>
</dbReference>
<dbReference type="KEGG" id="dwd:DSCW_50600"/>
<dbReference type="AlphaFoldDB" id="A0A5K7ZD47"/>
<keyword evidence="1" id="KW-0812">Transmembrane</keyword>
<keyword evidence="3" id="KW-1185">Reference proteome</keyword>
<keyword evidence="1" id="KW-0472">Membrane</keyword>
<sequence>MRILFGFSVIGITLLAIIVVFNAFRIRSFNPSTDLISLHYDHAPDKDDGQSTAADRTILQSMFGIDWIKDHVVVVSGAYGKNADQFNTDSNSVMDAVWKETGGWLSAHSNREMAFASLTDRWYRVLANGGHVWVKEGGQSDLTATVLKRIKERAPSLDTVQQIHVIQHSVWNERYTTEAALAFTRKYTYYIKIRDGNEYLNREGGIDQFSKAAMEHPVYGKAWKAAFNYYKPEERLDISDTGALMYILGLGEIDLEEFLVRFLSEPTSG</sequence>
<gene>
    <name evidence="2" type="ORF">DSCW_50600</name>
</gene>